<keyword evidence="1" id="KW-1133">Transmembrane helix</keyword>
<dbReference type="Pfam" id="PF10067">
    <property type="entry name" value="DUF2306"/>
    <property type="match status" value="1"/>
</dbReference>
<feature type="transmembrane region" description="Helical" evidence="1">
    <location>
        <begin position="100"/>
        <end position="119"/>
    </location>
</feature>
<dbReference type="InterPro" id="IPR018750">
    <property type="entry name" value="DUF2306_membrane"/>
</dbReference>
<keyword evidence="1" id="KW-0812">Transmembrane</keyword>
<feature type="transmembrane region" description="Helical" evidence="1">
    <location>
        <begin position="43"/>
        <end position="61"/>
    </location>
</feature>
<comment type="caution">
    <text evidence="2">The sequence shown here is derived from an EMBL/GenBank/DDBJ whole genome shotgun (WGS) entry which is preliminary data.</text>
</comment>
<protein>
    <submittedName>
        <fullName evidence="2">DUF2306 domain-containing protein</fullName>
    </submittedName>
</protein>
<organism evidence="2 3">
    <name type="scientific">Marinicauda algicola</name>
    <dbReference type="NCBI Taxonomy" id="2029849"/>
    <lineage>
        <taxon>Bacteria</taxon>
        <taxon>Pseudomonadati</taxon>
        <taxon>Pseudomonadota</taxon>
        <taxon>Alphaproteobacteria</taxon>
        <taxon>Maricaulales</taxon>
        <taxon>Maricaulaceae</taxon>
        <taxon>Marinicauda</taxon>
    </lineage>
</organism>
<reference evidence="2 3" key="1">
    <citation type="journal article" date="2017" name="Int. J. Syst. Evol. Microbiol.">
        <title>Marinicauda algicola sp. nov., isolated from a marine red alga Rhodosorus marinus.</title>
        <authorList>
            <person name="Jeong S.E."/>
            <person name="Jeon S.H."/>
            <person name="Chun B.H."/>
            <person name="Kim D.W."/>
            <person name="Jeon C.O."/>
        </authorList>
    </citation>
    <scope>NUCLEOTIDE SEQUENCE [LARGE SCALE GENOMIC DNA]</scope>
    <source>
        <strain evidence="2 3">JCM 31718</strain>
    </source>
</reference>
<evidence type="ECO:0000313" key="3">
    <source>
        <dbReference type="Proteomes" id="UP000308054"/>
    </source>
</evidence>
<accession>A0A4S2H1R8</accession>
<dbReference type="AlphaFoldDB" id="A0A4S2H1R8"/>
<gene>
    <name evidence="2" type="ORF">E5163_09015</name>
</gene>
<keyword evidence="3" id="KW-1185">Reference proteome</keyword>
<evidence type="ECO:0000313" key="2">
    <source>
        <dbReference type="EMBL" id="TGY89248.1"/>
    </source>
</evidence>
<name>A0A4S2H1R8_9PROT</name>
<feature type="transmembrane region" description="Helical" evidence="1">
    <location>
        <begin position="67"/>
        <end position="88"/>
    </location>
</feature>
<evidence type="ECO:0000256" key="1">
    <source>
        <dbReference type="SAM" id="Phobius"/>
    </source>
</evidence>
<sequence>MNLELFFQAPWHIQLHALSALAALGVGTVQFTAPKGTIPHRTLGYVFVALMVTVAVTALFIRQINEGSFSLIHIFVPLTLFGVVELSVRARRGLTAKHRWSALGLFLGALIIPGLLSFAPGRLMWQVAFGG</sequence>
<dbReference type="EMBL" id="SRXW01000002">
    <property type="protein sequence ID" value="TGY89248.1"/>
    <property type="molecule type" value="Genomic_DNA"/>
</dbReference>
<feature type="transmembrane region" description="Helical" evidence="1">
    <location>
        <begin position="12"/>
        <end position="31"/>
    </location>
</feature>
<dbReference type="RefSeq" id="WP_135995788.1">
    <property type="nucleotide sequence ID" value="NZ_CP071057.1"/>
</dbReference>
<dbReference type="OrthoDB" id="9815686at2"/>
<dbReference type="Proteomes" id="UP000308054">
    <property type="component" value="Unassembled WGS sequence"/>
</dbReference>
<keyword evidence="1" id="KW-0472">Membrane</keyword>
<proteinExistence type="predicted"/>